<dbReference type="GO" id="GO:0016787">
    <property type="term" value="F:hydrolase activity"/>
    <property type="evidence" value="ECO:0007669"/>
    <property type="project" value="InterPro"/>
</dbReference>
<dbReference type="InterPro" id="IPR016193">
    <property type="entry name" value="Cytidine_deaminase-like"/>
</dbReference>
<feature type="non-terminal residue" evidence="4">
    <location>
        <position position="1"/>
    </location>
</feature>
<dbReference type="Gene3D" id="3.40.140.10">
    <property type="entry name" value="Cytidine Deaminase, domain 2"/>
    <property type="match status" value="1"/>
</dbReference>
<comment type="caution">
    <text evidence="4">The sequence shown here is derived from an EMBL/GenBank/DDBJ whole genome shotgun (WGS) entry which is preliminary data.</text>
</comment>
<evidence type="ECO:0000256" key="2">
    <source>
        <dbReference type="ARBA" id="ARBA00022833"/>
    </source>
</evidence>
<reference evidence="4" key="1">
    <citation type="journal article" date="2014" name="Front. Microbiol.">
        <title>High frequency of phylogenetically diverse reductive dehalogenase-homologous genes in deep subseafloor sedimentary metagenomes.</title>
        <authorList>
            <person name="Kawai M."/>
            <person name="Futagami T."/>
            <person name="Toyoda A."/>
            <person name="Takaki Y."/>
            <person name="Nishi S."/>
            <person name="Hori S."/>
            <person name="Arai W."/>
            <person name="Tsubouchi T."/>
            <person name="Morono Y."/>
            <person name="Uchiyama I."/>
            <person name="Ito T."/>
            <person name="Fujiyama A."/>
            <person name="Inagaki F."/>
            <person name="Takami H."/>
        </authorList>
    </citation>
    <scope>NUCLEOTIDE SEQUENCE</scope>
    <source>
        <strain evidence="4">Expedition CK06-06</strain>
    </source>
</reference>
<gene>
    <name evidence="4" type="ORF">S01H4_34680</name>
</gene>
<keyword evidence="1" id="KW-0479">Metal-binding</keyword>
<feature type="domain" description="CMP/dCMP-type deaminase" evidence="3">
    <location>
        <begin position="1"/>
        <end position="121"/>
    </location>
</feature>
<proteinExistence type="predicted"/>
<dbReference type="EMBL" id="BART01018365">
    <property type="protein sequence ID" value="GAG74820.1"/>
    <property type="molecule type" value="Genomic_DNA"/>
</dbReference>
<dbReference type="PROSITE" id="PS00903">
    <property type="entry name" value="CYT_DCMP_DEAMINASES_1"/>
    <property type="match status" value="1"/>
</dbReference>
<accession>X0ZY81</accession>
<keyword evidence="2" id="KW-0862">Zinc</keyword>
<name>X0ZY81_9ZZZZ</name>
<dbReference type="InterPro" id="IPR002125">
    <property type="entry name" value="CMP_dCMP_dom"/>
</dbReference>
<dbReference type="Pfam" id="PF00383">
    <property type="entry name" value="dCMP_cyt_deam_1"/>
    <property type="match status" value="1"/>
</dbReference>
<dbReference type="AlphaFoldDB" id="X0ZY81"/>
<protein>
    <recommendedName>
        <fullName evidence="3">CMP/dCMP-type deaminase domain-containing protein</fullName>
    </recommendedName>
</protein>
<dbReference type="GO" id="GO:0008270">
    <property type="term" value="F:zinc ion binding"/>
    <property type="evidence" value="ECO:0007669"/>
    <property type="project" value="InterPro"/>
</dbReference>
<dbReference type="PROSITE" id="PS51747">
    <property type="entry name" value="CYT_DCMP_DEAMINASES_2"/>
    <property type="match status" value="1"/>
</dbReference>
<evidence type="ECO:0000259" key="3">
    <source>
        <dbReference type="PROSITE" id="PS51747"/>
    </source>
</evidence>
<organism evidence="4">
    <name type="scientific">marine sediment metagenome</name>
    <dbReference type="NCBI Taxonomy" id="412755"/>
    <lineage>
        <taxon>unclassified sequences</taxon>
        <taxon>metagenomes</taxon>
        <taxon>ecological metagenomes</taxon>
    </lineage>
</organism>
<dbReference type="SUPFAM" id="SSF53927">
    <property type="entry name" value="Cytidine deaminase-like"/>
    <property type="match status" value="1"/>
</dbReference>
<evidence type="ECO:0000256" key="1">
    <source>
        <dbReference type="ARBA" id="ARBA00022723"/>
    </source>
</evidence>
<dbReference type="InterPro" id="IPR016192">
    <property type="entry name" value="APOBEC/CMP_deaminase_Zn-bd"/>
</dbReference>
<evidence type="ECO:0000313" key="4">
    <source>
        <dbReference type="EMBL" id="GAG74820.1"/>
    </source>
</evidence>
<sequence length="121" mass="13214">LNLARRIASQSTHGTHNHGCVLVKGGSVINVSANKNNYCTFGRRFSIYARKDFSTLHAELGAVLGLDKSQTQGATAYVVRVKGDEWRMSKPCPMCEGALRHCGVKKVVYTTNDGCVITEKL</sequence>